<reference evidence="8 9" key="1">
    <citation type="journal article" date="2023" name="Plants (Basel)">
        <title>Bridging the Gap: Combining Genomics and Transcriptomics Approaches to Understand Stylosanthes scabra, an Orphan Legume from the Brazilian Caatinga.</title>
        <authorList>
            <person name="Ferreira-Neto J.R.C."/>
            <person name="da Silva M.D."/>
            <person name="Binneck E."/>
            <person name="de Melo N.F."/>
            <person name="da Silva R.H."/>
            <person name="de Melo A.L.T.M."/>
            <person name="Pandolfi V."/>
            <person name="Bustamante F.O."/>
            <person name="Brasileiro-Vidal A.C."/>
            <person name="Benko-Iseppon A.M."/>
        </authorList>
    </citation>
    <scope>NUCLEOTIDE SEQUENCE [LARGE SCALE GENOMIC DNA]</scope>
    <source>
        <tissue evidence="8">Leaves</tissue>
    </source>
</reference>
<keyword evidence="5" id="KW-0418">Kinase</keyword>
<comment type="caution">
    <text evidence="8">The sequence shown here is derived from an EMBL/GenBank/DDBJ whole genome shotgun (WGS) entry which is preliminary data.</text>
</comment>
<evidence type="ECO:0000256" key="4">
    <source>
        <dbReference type="ARBA" id="ARBA00022723"/>
    </source>
</evidence>
<evidence type="ECO:0000313" key="9">
    <source>
        <dbReference type="Proteomes" id="UP001341840"/>
    </source>
</evidence>
<evidence type="ECO:0000256" key="1">
    <source>
        <dbReference type="ARBA" id="ARBA00001946"/>
    </source>
</evidence>
<dbReference type="InterPro" id="IPR050929">
    <property type="entry name" value="PFKA"/>
</dbReference>
<dbReference type="PANTHER" id="PTHR45770">
    <property type="entry name" value="ATP-DEPENDENT 6-PHOSPHOFRUCTOKINASE 1"/>
    <property type="match status" value="1"/>
</dbReference>
<dbReference type="InterPro" id="IPR035966">
    <property type="entry name" value="PKF_sf"/>
</dbReference>
<dbReference type="EMBL" id="JASCZI010060428">
    <property type="protein sequence ID" value="MED6131064.1"/>
    <property type="molecule type" value="Genomic_DNA"/>
</dbReference>
<dbReference type="GO" id="GO:0003872">
    <property type="term" value="F:6-phosphofructokinase activity"/>
    <property type="evidence" value="ECO:0007669"/>
    <property type="project" value="UniProtKB-EC"/>
</dbReference>
<name>A0ABU6S477_9FABA</name>
<keyword evidence="9" id="KW-1185">Reference proteome</keyword>
<accession>A0ABU6S477</accession>
<dbReference type="PRINTS" id="PR00476">
    <property type="entry name" value="PHFRCTKINASE"/>
</dbReference>
<feature type="domain" description="Phosphofructokinase" evidence="7">
    <location>
        <begin position="4"/>
        <end position="97"/>
    </location>
</feature>
<keyword evidence="4" id="KW-0479">Metal-binding</keyword>
<keyword evidence="6" id="KW-0460">Magnesium</keyword>
<evidence type="ECO:0000313" key="8">
    <source>
        <dbReference type="EMBL" id="MED6131064.1"/>
    </source>
</evidence>
<dbReference type="Gene3D" id="3.40.50.450">
    <property type="match status" value="1"/>
</dbReference>
<dbReference type="InterPro" id="IPR000023">
    <property type="entry name" value="Phosphofructokinase_dom"/>
</dbReference>
<evidence type="ECO:0000256" key="3">
    <source>
        <dbReference type="ARBA" id="ARBA00022679"/>
    </source>
</evidence>
<sequence length="109" mass="12338">MEVTLQNRGINQVYILGGYGTQMEAALIFEEVRKRGLKASPKLGIPKTIDNDIPVIDKSIDFDTTVEEAQRAINSAYVKAESTENFIGVVKLMGRYSANKFMHWIEWLD</sequence>
<keyword evidence="3 8" id="KW-0808">Transferase</keyword>
<evidence type="ECO:0000256" key="6">
    <source>
        <dbReference type="ARBA" id="ARBA00022842"/>
    </source>
</evidence>
<dbReference type="InterPro" id="IPR022953">
    <property type="entry name" value="ATP_PFK"/>
</dbReference>
<gene>
    <name evidence="8" type="primary">PFK3_1</name>
    <name evidence="8" type="ORF">PIB30_006388</name>
</gene>
<evidence type="ECO:0000256" key="5">
    <source>
        <dbReference type="ARBA" id="ARBA00022777"/>
    </source>
</evidence>
<dbReference type="Proteomes" id="UP001341840">
    <property type="component" value="Unassembled WGS sequence"/>
</dbReference>
<protein>
    <submittedName>
        <fullName evidence="8">ATP-dependent 6-phosphofructokinase 3</fullName>
        <ecNumber evidence="8">2.7.1.11</ecNumber>
    </submittedName>
</protein>
<proteinExistence type="predicted"/>
<keyword evidence="2" id="KW-0021">Allosteric enzyme</keyword>
<dbReference type="Pfam" id="PF00365">
    <property type="entry name" value="PFK"/>
    <property type="match status" value="1"/>
</dbReference>
<evidence type="ECO:0000256" key="2">
    <source>
        <dbReference type="ARBA" id="ARBA00022533"/>
    </source>
</evidence>
<evidence type="ECO:0000259" key="7">
    <source>
        <dbReference type="Pfam" id="PF00365"/>
    </source>
</evidence>
<organism evidence="8 9">
    <name type="scientific">Stylosanthes scabra</name>
    <dbReference type="NCBI Taxonomy" id="79078"/>
    <lineage>
        <taxon>Eukaryota</taxon>
        <taxon>Viridiplantae</taxon>
        <taxon>Streptophyta</taxon>
        <taxon>Embryophyta</taxon>
        <taxon>Tracheophyta</taxon>
        <taxon>Spermatophyta</taxon>
        <taxon>Magnoliopsida</taxon>
        <taxon>eudicotyledons</taxon>
        <taxon>Gunneridae</taxon>
        <taxon>Pentapetalae</taxon>
        <taxon>rosids</taxon>
        <taxon>fabids</taxon>
        <taxon>Fabales</taxon>
        <taxon>Fabaceae</taxon>
        <taxon>Papilionoideae</taxon>
        <taxon>50 kb inversion clade</taxon>
        <taxon>dalbergioids sensu lato</taxon>
        <taxon>Dalbergieae</taxon>
        <taxon>Pterocarpus clade</taxon>
        <taxon>Stylosanthes</taxon>
    </lineage>
</organism>
<dbReference type="SUPFAM" id="SSF53784">
    <property type="entry name" value="Phosphofructokinase"/>
    <property type="match status" value="1"/>
</dbReference>
<comment type="cofactor">
    <cofactor evidence="1">
        <name>Mg(2+)</name>
        <dbReference type="ChEBI" id="CHEBI:18420"/>
    </cofactor>
</comment>
<dbReference type="EC" id="2.7.1.11" evidence="8"/>